<evidence type="ECO:0000256" key="3">
    <source>
        <dbReference type="ARBA" id="ARBA00022448"/>
    </source>
</evidence>
<evidence type="ECO:0000256" key="8">
    <source>
        <dbReference type="ARBA" id="ARBA00023136"/>
    </source>
</evidence>
<keyword evidence="6" id="KW-1133">Transmembrane helix</keyword>
<evidence type="ECO:0000256" key="7">
    <source>
        <dbReference type="ARBA" id="ARBA00023128"/>
    </source>
</evidence>
<evidence type="ECO:0000256" key="5">
    <source>
        <dbReference type="ARBA" id="ARBA00022737"/>
    </source>
</evidence>
<evidence type="ECO:0000256" key="9">
    <source>
        <dbReference type="PROSITE-ProRule" id="PRU00282"/>
    </source>
</evidence>
<dbReference type="PANTHER" id="PTHR45788:SF5">
    <property type="entry name" value="AFR253WP"/>
    <property type="match status" value="1"/>
</dbReference>
<organism evidence="12 13">
    <name type="scientific">Cyberlindnera jadinii (strain ATCC 18201 / CBS 1600 / BCRC 20928 / JCM 3617 / NBRC 0987 / NRRL Y-1542)</name>
    <name type="common">Torula yeast</name>
    <name type="synonym">Candida utilis</name>
    <dbReference type="NCBI Taxonomy" id="983966"/>
    <lineage>
        <taxon>Eukaryota</taxon>
        <taxon>Fungi</taxon>
        <taxon>Dikarya</taxon>
        <taxon>Ascomycota</taxon>
        <taxon>Saccharomycotina</taxon>
        <taxon>Saccharomycetes</taxon>
        <taxon>Phaffomycetales</taxon>
        <taxon>Phaffomycetaceae</taxon>
        <taxon>Cyberlindnera</taxon>
    </lineage>
</organism>
<dbReference type="SUPFAM" id="SSF103506">
    <property type="entry name" value="Mitochondrial carrier"/>
    <property type="match status" value="1"/>
</dbReference>
<keyword evidence="8 9" id="KW-0472">Membrane</keyword>
<evidence type="ECO:0000256" key="2">
    <source>
        <dbReference type="ARBA" id="ARBA00006375"/>
    </source>
</evidence>
<dbReference type="Proteomes" id="UP000038830">
    <property type="component" value="Unassembled WGS sequence"/>
</dbReference>
<dbReference type="Pfam" id="PF00153">
    <property type="entry name" value="Mito_carr"/>
    <property type="match status" value="3"/>
</dbReference>
<evidence type="ECO:0000313" key="13">
    <source>
        <dbReference type="Proteomes" id="UP000038830"/>
    </source>
</evidence>
<name>A0A0H5C5U6_CYBJN</name>
<gene>
    <name evidence="12" type="primary">YFL5</name>
    <name evidence="12" type="ORF">BN1211_3949</name>
</gene>
<dbReference type="EMBL" id="CDQK01000004">
    <property type="protein sequence ID" value="CEP23371.1"/>
    <property type="molecule type" value="Genomic_DNA"/>
</dbReference>
<keyword evidence="4 9" id="KW-0812">Transmembrane</keyword>
<keyword evidence="3 10" id="KW-0813">Transport</keyword>
<feature type="repeat" description="Solcar" evidence="9">
    <location>
        <begin position="183"/>
        <end position="258"/>
    </location>
</feature>
<dbReference type="AlphaFoldDB" id="A0A0H5C5U6"/>
<sequence>MGEDLAPSSRSSHHAYTNPRLNRDLQVEPNLVTAVIAGVSASLVQTTLTYPFEFAKTVSQLTRRIPNSKGVFPSLELHHQFKHYFAGCGALNVGNALKSGSRFMVFNWASKFMASDTGKTSAPRLVIAGAMTGFVESLWIIPFENIKTTMIESALITSARDRGEKSALDSNLQGSTETATKSKKTFHKSLASDLSNHPMVVAKRKWDKNPPANFLQATQEIYQTRGFRGFVQGTVPTLLRQCTNSAVRFGTYTWLRSLFGHSGEMNTYLTFTIGVTSSVVVVAVTQPIDVIKTRMQSRETFYLYKNSLNCAYRIFVEEGVKAFWAGWFPRLLKVGTSGGVAFTVYQHVENQITRALKEKPFQAD</sequence>
<dbReference type="InterPro" id="IPR049563">
    <property type="entry name" value="TXTP-like"/>
</dbReference>
<dbReference type="Gene3D" id="1.50.40.10">
    <property type="entry name" value="Mitochondrial carrier domain"/>
    <property type="match status" value="1"/>
</dbReference>
<dbReference type="InterPro" id="IPR018108">
    <property type="entry name" value="MCP_transmembrane"/>
</dbReference>
<comment type="subcellular location">
    <subcellularLocation>
        <location evidence="1">Mitochondrion membrane</location>
        <topology evidence="1">Multi-pass membrane protein</topology>
    </subcellularLocation>
</comment>
<evidence type="ECO:0000256" key="10">
    <source>
        <dbReference type="RuleBase" id="RU000488"/>
    </source>
</evidence>
<evidence type="ECO:0000256" key="1">
    <source>
        <dbReference type="ARBA" id="ARBA00004225"/>
    </source>
</evidence>
<evidence type="ECO:0008006" key="14">
    <source>
        <dbReference type="Google" id="ProtNLM"/>
    </source>
</evidence>
<dbReference type="GO" id="GO:0006843">
    <property type="term" value="P:mitochondrial citrate transmembrane transport"/>
    <property type="evidence" value="ECO:0007669"/>
    <property type="project" value="TreeGrafter"/>
</dbReference>
<keyword evidence="5" id="KW-0677">Repeat</keyword>
<evidence type="ECO:0000313" key="12">
    <source>
        <dbReference type="EMBL" id="CEP23371.1"/>
    </source>
</evidence>
<dbReference type="GO" id="GO:0071913">
    <property type="term" value="F:citrate secondary active transmembrane transporter activity"/>
    <property type="evidence" value="ECO:0007669"/>
    <property type="project" value="TreeGrafter"/>
</dbReference>
<evidence type="ECO:0000256" key="11">
    <source>
        <dbReference type="SAM" id="MobiDB-lite"/>
    </source>
</evidence>
<dbReference type="PANTHER" id="PTHR45788">
    <property type="entry name" value="SUCCINATE/FUMARATE MITOCHONDRIAL TRANSPORTER-RELATED"/>
    <property type="match status" value="1"/>
</dbReference>
<feature type="repeat" description="Solcar" evidence="9">
    <location>
        <begin position="265"/>
        <end position="351"/>
    </location>
</feature>
<proteinExistence type="inferred from homology"/>
<reference evidence="13" key="1">
    <citation type="journal article" date="2015" name="J. Biotechnol.">
        <title>The structure of the Cyberlindnera jadinii genome and its relation to Candida utilis analyzed by the occurrence of single nucleotide polymorphisms.</title>
        <authorList>
            <person name="Rupp O."/>
            <person name="Brinkrolf K."/>
            <person name="Buerth C."/>
            <person name="Kunigo M."/>
            <person name="Schneider J."/>
            <person name="Jaenicke S."/>
            <person name="Goesmann A."/>
            <person name="Puehler A."/>
            <person name="Jaeger K.-E."/>
            <person name="Ernst J.F."/>
        </authorList>
    </citation>
    <scope>NUCLEOTIDE SEQUENCE [LARGE SCALE GENOMIC DNA]</scope>
    <source>
        <strain evidence="13">ATCC 18201 / CBS 1600 / BCRC 20928 / JCM 3617 / NBRC 0987 / NRRL Y-1542</strain>
    </source>
</reference>
<evidence type="ECO:0000256" key="4">
    <source>
        <dbReference type="ARBA" id="ARBA00022692"/>
    </source>
</evidence>
<comment type="similarity">
    <text evidence="2 10">Belongs to the mitochondrial carrier (TC 2.A.29) family.</text>
</comment>
<evidence type="ECO:0000256" key="6">
    <source>
        <dbReference type="ARBA" id="ARBA00022989"/>
    </source>
</evidence>
<feature type="region of interest" description="Disordered" evidence="11">
    <location>
        <begin position="1"/>
        <end position="20"/>
    </location>
</feature>
<protein>
    <recommendedName>
        <fullName evidence="14">Mitochondrial carrier</fullName>
    </recommendedName>
</protein>
<accession>A0A0H5C5U6</accession>
<keyword evidence="7" id="KW-0496">Mitochondrion</keyword>
<dbReference type="InterPro" id="IPR023395">
    <property type="entry name" value="MCP_dom_sf"/>
</dbReference>
<dbReference type="PROSITE" id="PS50920">
    <property type="entry name" value="SOLCAR"/>
    <property type="match status" value="3"/>
</dbReference>
<feature type="repeat" description="Solcar" evidence="9">
    <location>
        <begin position="29"/>
        <end position="112"/>
    </location>
</feature>
<dbReference type="GO" id="GO:0031966">
    <property type="term" value="C:mitochondrial membrane"/>
    <property type="evidence" value="ECO:0007669"/>
    <property type="project" value="UniProtKB-SubCell"/>
</dbReference>